<dbReference type="RefSeq" id="WP_344798690.1">
    <property type="nucleotide sequence ID" value="NZ_BAABBN010000007.1"/>
</dbReference>
<keyword evidence="5" id="KW-0520">NAD</keyword>
<keyword evidence="1" id="KW-0285">Flavoprotein</keyword>
<name>A0ABP7MML6_9GAMM</name>
<dbReference type="InterPro" id="IPR052206">
    <property type="entry name" value="Retinol_saturase"/>
</dbReference>
<sequence>MVRTGKRYRSGRADEHYDAIIIGSGIGGLTTAALLSKFGKKVCVLEQHYTAGGYTHSYVRNGYEWDVGVHYVGEVHKPWSVLRLVFDTITNSKLEWAKMDDLYDKIIFDDQEYHFKAGKDAFREELVSHFPHEAEGIDQYIKMIYEVSRQVPKFFAGQAMPRMAGQLYNKARHLLMPDYFFKNTREVLESLVSDQKLIGVLCGQWGDYGLPPKEASFMMHAMIAKHYMAGGCYPVGGSWEIANKIIPVIRESGGEVFTYAGVEEILIQGNKAKGVRLTNGDRIYGDKIVSNVGIFPTIKHLLPESSVKKYNLSKVESTLTTSSCHLGIYAGFKGNTKDLKLNTTNLWIYPGYDHDQNMKVYKEKPEGNLPLIYISFPSAKDPTWEERYPNKSTVEIVTIGQWDKFSAWENKQWNKRGDDYEALKEEIAQEMLEVLFKQHPQLRNALDYYELSTPISTKWFQWNMAGEIYGIDHTVQRFQQDWLHPETPIKNLYLTGSDIVTAGVGGALMGGVMCTSNMLGLQGYKVMKLIKETALKKKKAA</sequence>
<comment type="caution">
    <text evidence="6">The sequence shown here is derived from an EMBL/GenBank/DDBJ whole genome shotgun (WGS) entry which is preliminary data.</text>
</comment>
<dbReference type="SUPFAM" id="SSF51905">
    <property type="entry name" value="FAD/NAD(P)-binding domain"/>
    <property type="match status" value="1"/>
</dbReference>
<evidence type="ECO:0000313" key="6">
    <source>
        <dbReference type="EMBL" id="GAA3926472.1"/>
    </source>
</evidence>
<keyword evidence="3" id="KW-0274">FAD</keyword>
<evidence type="ECO:0000256" key="2">
    <source>
        <dbReference type="ARBA" id="ARBA00022729"/>
    </source>
</evidence>
<dbReference type="Pfam" id="PF13450">
    <property type="entry name" value="NAD_binding_8"/>
    <property type="match status" value="1"/>
</dbReference>
<keyword evidence="7" id="KW-1185">Reference proteome</keyword>
<proteinExistence type="predicted"/>
<dbReference type="EMBL" id="BAABBN010000007">
    <property type="protein sequence ID" value="GAA3926472.1"/>
    <property type="molecule type" value="Genomic_DNA"/>
</dbReference>
<reference evidence="7" key="1">
    <citation type="journal article" date="2019" name="Int. J. Syst. Evol. Microbiol.">
        <title>The Global Catalogue of Microorganisms (GCM) 10K type strain sequencing project: providing services to taxonomists for standard genome sequencing and annotation.</title>
        <authorList>
            <consortium name="The Broad Institute Genomics Platform"/>
            <consortium name="The Broad Institute Genome Sequencing Center for Infectious Disease"/>
            <person name="Wu L."/>
            <person name="Ma J."/>
        </authorList>
    </citation>
    <scope>NUCLEOTIDE SEQUENCE [LARGE SCALE GENOMIC DNA]</scope>
    <source>
        <strain evidence="7">JCM 17551</strain>
    </source>
</reference>
<evidence type="ECO:0000256" key="1">
    <source>
        <dbReference type="ARBA" id="ARBA00022630"/>
    </source>
</evidence>
<dbReference type="InterPro" id="IPR036188">
    <property type="entry name" value="FAD/NAD-bd_sf"/>
</dbReference>
<evidence type="ECO:0000256" key="5">
    <source>
        <dbReference type="ARBA" id="ARBA00023027"/>
    </source>
</evidence>
<accession>A0ABP7MML6</accession>
<dbReference type="Gene3D" id="3.50.50.60">
    <property type="entry name" value="FAD/NAD(P)-binding domain"/>
    <property type="match status" value="2"/>
</dbReference>
<keyword evidence="4" id="KW-0521">NADP</keyword>
<evidence type="ECO:0000313" key="7">
    <source>
        <dbReference type="Proteomes" id="UP001501565"/>
    </source>
</evidence>
<keyword evidence="2" id="KW-0732">Signal</keyword>
<dbReference type="Proteomes" id="UP001501565">
    <property type="component" value="Unassembled WGS sequence"/>
</dbReference>
<evidence type="ECO:0000256" key="4">
    <source>
        <dbReference type="ARBA" id="ARBA00022857"/>
    </source>
</evidence>
<dbReference type="PANTHER" id="PTHR46091:SF3">
    <property type="entry name" value="AMINE OXIDASE DOMAIN-CONTAINING PROTEIN"/>
    <property type="match status" value="1"/>
</dbReference>
<dbReference type="PANTHER" id="PTHR46091">
    <property type="entry name" value="BLR7054 PROTEIN"/>
    <property type="match status" value="1"/>
</dbReference>
<evidence type="ECO:0000256" key="3">
    <source>
        <dbReference type="ARBA" id="ARBA00022827"/>
    </source>
</evidence>
<protein>
    <submittedName>
        <fullName evidence="6">NAD(P)/FAD-dependent oxidoreductase</fullName>
    </submittedName>
</protein>
<organism evidence="6 7">
    <name type="scientific">Litoribacillus peritrichatus</name>
    <dbReference type="NCBI Taxonomy" id="718191"/>
    <lineage>
        <taxon>Bacteria</taxon>
        <taxon>Pseudomonadati</taxon>
        <taxon>Pseudomonadota</taxon>
        <taxon>Gammaproteobacteria</taxon>
        <taxon>Oceanospirillales</taxon>
        <taxon>Oceanospirillaceae</taxon>
        <taxon>Litoribacillus</taxon>
    </lineage>
</organism>
<gene>
    <name evidence="6" type="ORF">GCM10022277_23150</name>
</gene>